<dbReference type="RefSeq" id="WP_184393912.1">
    <property type="nucleotide sequence ID" value="NZ_BAAAJD010000065.1"/>
</dbReference>
<dbReference type="CDD" id="cd13639">
    <property type="entry name" value="PBP2_OpuAC_like"/>
    <property type="match status" value="1"/>
</dbReference>
<evidence type="ECO:0000313" key="8">
    <source>
        <dbReference type="Proteomes" id="UP000572635"/>
    </source>
</evidence>
<sequence length="312" mass="33907">MRNGIRSHRFLAAGAAAASITLLAGACGGGGGGVATGPEEGEGGGQEISIAMIPWEEDIAVTNLWKVILEEKGYSVTIEEVDVAPTFQGVANGDIDMYLDVWLPTTHGDYWDQYGEQLEDLGAWNEGASLELTVPSYVEDVNSIADLADNADLFDSRIVGIEAGSGLVQQTENEAVPTYGLDDYELVKSSTPAMLEELETAIEDEEPVLVTLWRPHIAYSKFDLKDLEDPEGAMGEAESLHVVGREGFTEEFPEVAGWMENFKLDDDQIQDLESVVLIDNEDDHEAGARAWLKENPEFLEASMGEDAEGLEF</sequence>
<comment type="subcellular location">
    <subcellularLocation>
        <location evidence="1">Cell membrane</location>
    </subcellularLocation>
</comment>
<dbReference type="Pfam" id="PF04069">
    <property type="entry name" value="OpuAC"/>
    <property type="match status" value="1"/>
</dbReference>
<gene>
    <name evidence="7" type="ORF">HDA36_003905</name>
</gene>
<accession>A0A7W8QQL1</accession>
<dbReference type="EMBL" id="JACHDB010000001">
    <property type="protein sequence ID" value="MBB5433821.1"/>
    <property type="molecule type" value="Genomic_DNA"/>
</dbReference>
<dbReference type="Proteomes" id="UP000572635">
    <property type="component" value="Unassembled WGS sequence"/>
</dbReference>
<dbReference type="PANTHER" id="PTHR47737">
    <property type="entry name" value="GLYCINE BETAINE/PROLINE BETAINE TRANSPORT SYSTEM PERMEASE PROTEIN PROW"/>
    <property type="match status" value="1"/>
</dbReference>
<evidence type="ECO:0000256" key="1">
    <source>
        <dbReference type="ARBA" id="ARBA00004236"/>
    </source>
</evidence>
<dbReference type="AlphaFoldDB" id="A0A7W8QQL1"/>
<evidence type="ECO:0000313" key="7">
    <source>
        <dbReference type="EMBL" id="MBB5433821.1"/>
    </source>
</evidence>
<evidence type="ECO:0000256" key="5">
    <source>
        <dbReference type="SAM" id="SignalP"/>
    </source>
</evidence>
<keyword evidence="4" id="KW-0472">Membrane</keyword>
<dbReference type="GO" id="GO:0015226">
    <property type="term" value="F:carnitine transmembrane transporter activity"/>
    <property type="evidence" value="ECO:0007669"/>
    <property type="project" value="TreeGrafter"/>
</dbReference>
<dbReference type="SUPFAM" id="SSF53850">
    <property type="entry name" value="Periplasmic binding protein-like II"/>
    <property type="match status" value="1"/>
</dbReference>
<comment type="caution">
    <text evidence="7">The sequence shown here is derived from an EMBL/GenBank/DDBJ whole genome shotgun (WGS) entry which is preliminary data.</text>
</comment>
<keyword evidence="8" id="KW-1185">Reference proteome</keyword>
<dbReference type="InterPro" id="IPR007210">
    <property type="entry name" value="ABC_Gly_betaine_transp_sub-bd"/>
</dbReference>
<dbReference type="GO" id="GO:0015871">
    <property type="term" value="P:choline transport"/>
    <property type="evidence" value="ECO:0007669"/>
    <property type="project" value="TreeGrafter"/>
</dbReference>
<protein>
    <submittedName>
        <fullName evidence="7">Glycine betaine/proline transport system substrate-binding protein</fullName>
    </submittedName>
</protein>
<keyword evidence="5" id="KW-0732">Signal</keyword>
<dbReference type="GO" id="GO:0043190">
    <property type="term" value="C:ATP-binding cassette (ABC) transporter complex"/>
    <property type="evidence" value="ECO:0007669"/>
    <property type="project" value="InterPro"/>
</dbReference>
<proteinExistence type="predicted"/>
<dbReference type="GO" id="GO:0005275">
    <property type="term" value="F:amine transmembrane transporter activity"/>
    <property type="evidence" value="ECO:0007669"/>
    <property type="project" value="TreeGrafter"/>
</dbReference>
<feature type="chain" id="PRO_5030551985" evidence="5">
    <location>
        <begin position="27"/>
        <end position="312"/>
    </location>
</feature>
<dbReference type="GO" id="GO:0031460">
    <property type="term" value="P:glycine betaine transport"/>
    <property type="evidence" value="ECO:0007669"/>
    <property type="project" value="TreeGrafter"/>
</dbReference>
<dbReference type="PANTHER" id="PTHR47737:SF1">
    <property type="entry name" value="GLYCINE BETAINE_PROLINE BETAINE TRANSPORT SYSTEM PERMEASE PROTEIN PROW"/>
    <property type="match status" value="1"/>
</dbReference>
<feature type="domain" description="ABC-type glycine betaine transport system substrate-binding" evidence="6">
    <location>
        <begin position="47"/>
        <end position="294"/>
    </location>
</feature>
<dbReference type="Gene3D" id="3.10.105.10">
    <property type="entry name" value="Dipeptide-binding Protein, Domain 3"/>
    <property type="match status" value="2"/>
</dbReference>
<feature type="signal peptide" evidence="5">
    <location>
        <begin position="1"/>
        <end position="26"/>
    </location>
</feature>
<keyword evidence="2" id="KW-0813">Transport</keyword>
<reference evidence="7 8" key="1">
    <citation type="submission" date="2020-08" db="EMBL/GenBank/DDBJ databases">
        <title>Sequencing the genomes of 1000 actinobacteria strains.</title>
        <authorList>
            <person name="Klenk H.-P."/>
        </authorList>
    </citation>
    <scope>NUCLEOTIDE SEQUENCE [LARGE SCALE GENOMIC DNA]</scope>
    <source>
        <strain evidence="7 8">DSM 44551</strain>
    </source>
</reference>
<keyword evidence="3" id="KW-1003">Cell membrane</keyword>
<organism evidence="7 8">
    <name type="scientific">Nocardiopsis composta</name>
    <dbReference type="NCBI Taxonomy" id="157465"/>
    <lineage>
        <taxon>Bacteria</taxon>
        <taxon>Bacillati</taxon>
        <taxon>Actinomycetota</taxon>
        <taxon>Actinomycetes</taxon>
        <taxon>Streptosporangiales</taxon>
        <taxon>Nocardiopsidaceae</taxon>
        <taxon>Nocardiopsis</taxon>
    </lineage>
</organism>
<evidence type="ECO:0000259" key="6">
    <source>
        <dbReference type="Pfam" id="PF04069"/>
    </source>
</evidence>
<dbReference type="Gene3D" id="3.40.190.100">
    <property type="entry name" value="Glycine betaine-binding periplasmic protein, domain 2"/>
    <property type="match status" value="1"/>
</dbReference>
<evidence type="ECO:0000256" key="2">
    <source>
        <dbReference type="ARBA" id="ARBA00022448"/>
    </source>
</evidence>
<dbReference type="PROSITE" id="PS51257">
    <property type="entry name" value="PROKAR_LIPOPROTEIN"/>
    <property type="match status" value="1"/>
</dbReference>
<evidence type="ECO:0000256" key="4">
    <source>
        <dbReference type="ARBA" id="ARBA00023136"/>
    </source>
</evidence>
<evidence type="ECO:0000256" key="3">
    <source>
        <dbReference type="ARBA" id="ARBA00022475"/>
    </source>
</evidence>
<name>A0A7W8QQL1_9ACTN</name>